<accession>A0A2P2NBI6</accession>
<dbReference type="EMBL" id="GGEC01059353">
    <property type="protein sequence ID" value="MBX39837.1"/>
    <property type="molecule type" value="Transcribed_RNA"/>
</dbReference>
<evidence type="ECO:0000313" key="1">
    <source>
        <dbReference type="EMBL" id="MBX39837.1"/>
    </source>
</evidence>
<reference evidence="1" key="1">
    <citation type="submission" date="2018-02" db="EMBL/GenBank/DDBJ databases">
        <title>Rhizophora mucronata_Transcriptome.</title>
        <authorList>
            <person name="Meera S.P."/>
            <person name="Sreeshan A."/>
            <person name="Augustine A."/>
        </authorList>
    </citation>
    <scope>NUCLEOTIDE SEQUENCE</scope>
    <source>
        <tissue evidence="1">Leaf</tissue>
    </source>
</reference>
<name>A0A2P2NBI6_RHIMU</name>
<proteinExistence type="predicted"/>
<organism evidence="1">
    <name type="scientific">Rhizophora mucronata</name>
    <name type="common">Asiatic mangrove</name>
    <dbReference type="NCBI Taxonomy" id="61149"/>
    <lineage>
        <taxon>Eukaryota</taxon>
        <taxon>Viridiplantae</taxon>
        <taxon>Streptophyta</taxon>
        <taxon>Embryophyta</taxon>
        <taxon>Tracheophyta</taxon>
        <taxon>Spermatophyta</taxon>
        <taxon>Magnoliopsida</taxon>
        <taxon>eudicotyledons</taxon>
        <taxon>Gunneridae</taxon>
        <taxon>Pentapetalae</taxon>
        <taxon>rosids</taxon>
        <taxon>fabids</taxon>
        <taxon>Malpighiales</taxon>
        <taxon>Rhizophoraceae</taxon>
        <taxon>Rhizophora</taxon>
    </lineage>
</organism>
<protein>
    <submittedName>
        <fullName evidence="1">Uncharacterized protein</fullName>
    </submittedName>
</protein>
<sequence length="9" mass="945">MALQPLTTA</sequence>